<dbReference type="GO" id="GO:0003676">
    <property type="term" value="F:nucleic acid binding"/>
    <property type="evidence" value="ECO:0007669"/>
    <property type="project" value="InterPro"/>
</dbReference>
<dbReference type="InterPro" id="IPR036875">
    <property type="entry name" value="Znf_CCHC_sf"/>
</dbReference>
<dbReference type="SMART" id="SM00343">
    <property type="entry name" value="ZnF_C2HC"/>
    <property type="match status" value="1"/>
</dbReference>
<dbReference type="GO" id="GO:0008270">
    <property type="term" value="F:zinc ion binding"/>
    <property type="evidence" value="ECO:0007669"/>
    <property type="project" value="UniProtKB-KW"/>
</dbReference>
<name>A0A9D4Q178_RHISA</name>
<evidence type="ECO:0000259" key="3">
    <source>
        <dbReference type="PROSITE" id="PS50158"/>
    </source>
</evidence>
<proteinExistence type="predicted"/>
<dbReference type="InterPro" id="IPR001878">
    <property type="entry name" value="Znf_CCHC"/>
</dbReference>
<reference evidence="4" key="2">
    <citation type="submission" date="2021-09" db="EMBL/GenBank/DDBJ databases">
        <authorList>
            <person name="Jia N."/>
            <person name="Wang J."/>
            <person name="Shi W."/>
            <person name="Du L."/>
            <person name="Sun Y."/>
            <person name="Zhan W."/>
            <person name="Jiang J."/>
            <person name="Wang Q."/>
            <person name="Zhang B."/>
            <person name="Ji P."/>
            <person name="Sakyi L.B."/>
            <person name="Cui X."/>
            <person name="Yuan T."/>
            <person name="Jiang B."/>
            <person name="Yang W."/>
            <person name="Lam T.T.-Y."/>
            <person name="Chang Q."/>
            <person name="Ding S."/>
            <person name="Wang X."/>
            <person name="Zhu J."/>
            <person name="Ruan X."/>
            <person name="Zhao L."/>
            <person name="Wei J."/>
            <person name="Que T."/>
            <person name="Du C."/>
            <person name="Cheng J."/>
            <person name="Dai P."/>
            <person name="Han X."/>
            <person name="Huang E."/>
            <person name="Gao Y."/>
            <person name="Liu J."/>
            <person name="Shao H."/>
            <person name="Ye R."/>
            <person name="Li L."/>
            <person name="Wei W."/>
            <person name="Wang X."/>
            <person name="Wang C."/>
            <person name="Huo Q."/>
            <person name="Li W."/>
            <person name="Guo W."/>
            <person name="Chen H."/>
            <person name="Chen S."/>
            <person name="Zhou L."/>
            <person name="Zhou L."/>
            <person name="Ni X."/>
            <person name="Tian J."/>
            <person name="Zhou Y."/>
            <person name="Sheng Y."/>
            <person name="Liu T."/>
            <person name="Pan Y."/>
            <person name="Xia L."/>
            <person name="Li J."/>
            <person name="Zhao F."/>
            <person name="Cao W."/>
        </authorList>
    </citation>
    <scope>NUCLEOTIDE SEQUENCE</scope>
    <source>
        <strain evidence="4">Rsan-2018</strain>
        <tissue evidence="4">Larvae</tissue>
    </source>
</reference>
<evidence type="ECO:0000256" key="2">
    <source>
        <dbReference type="SAM" id="MobiDB-lite"/>
    </source>
</evidence>
<keyword evidence="1" id="KW-0862">Zinc</keyword>
<dbReference type="EMBL" id="JABSTV010001249">
    <property type="protein sequence ID" value="KAH7962642.1"/>
    <property type="molecule type" value="Genomic_DNA"/>
</dbReference>
<dbReference type="Proteomes" id="UP000821837">
    <property type="component" value="Chromosome 3"/>
</dbReference>
<evidence type="ECO:0000313" key="5">
    <source>
        <dbReference type="Proteomes" id="UP000821837"/>
    </source>
</evidence>
<organism evidence="4 5">
    <name type="scientific">Rhipicephalus sanguineus</name>
    <name type="common">Brown dog tick</name>
    <name type="synonym">Ixodes sanguineus</name>
    <dbReference type="NCBI Taxonomy" id="34632"/>
    <lineage>
        <taxon>Eukaryota</taxon>
        <taxon>Metazoa</taxon>
        <taxon>Ecdysozoa</taxon>
        <taxon>Arthropoda</taxon>
        <taxon>Chelicerata</taxon>
        <taxon>Arachnida</taxon>
        <taxon>Acari</taxon>
        <taxon>Parasitiformes</taxon>
        <taxon>Ixodida</taxon>
        <taxon>Ixodoidea</taxon>
        <taxon>Ixodidae</taxon>
        <taxon>Rhipicephalinae</taxon>
        <taxon>Rhipicephalus</taxon>
        <taxon>Rhipicephalus</taxon>
    </lineage>
</organism>
<reference evidence="4" key="1">
    <citation type="journal article" date="2020" name="Cell">
        <title>Large-Scale Comparative Analyses of Tick Genomes Elucidate Their Genetic Diversity and Vector Capacities.</title>
        <authorList>
            <consortium name="Tick Genome and Microbiome Consortium (TIGMIC)"/>
            <person name="Jia N."/>
            <person name="Wang J."/>
            <person name="Shi W."/>
            <person name="Du L."/>
            <person name="Sun Y."/>
            <person name="Zhan W."/>
            <person name="Jiang J.F."/>
            <person name="Wang Q."/>
            <person name="Zhang B."/>
            <person name="Ji P."/>
            <person name="Bell-Sakyi L."/>
            <person name="Cui X.M."/>
            <person name="Yuan T.T."/>
            <person name="Jiang B.G."/>
            <person name="Yang W.F."/>
            <person name="Lam T.T."/>
            <person name="Chang Q.C."/>
            <person name="Ding S.J."/>
            <person name="Wang X.J."/>
            <person name="Zhu J.G."/>
            <person name="Ruan X.D."/>
            <person name="Zhao L."/>
            <person name="Wei J.T."/>
            <person name="Ye R.Z."/>
            <person name="Que T.C."/>
            <person name="Du C.H."/>
            <person name="Zhou Y.H."/>
            <person name="Cheng J.X."/>
            <person name="Dai P.F."/>
            <person name="Guo W.B."/>
            <person name="Han X.H."/>
            <person name="Huang E.J."/>
            <person name="Li L.F."/>
            <person name="Wei W."/>
            <person name="Gao Y.C."/>
            <person name="Liu J.Z."/>
            <person name="Shao H.Z."/>
            <person name="Wang X."/>
            <person name="Wang C.C."/>
            <person name="Yang T.C."/>
            <person name="Huo Q.B."/>
            <person name="Li W."/>
            <person name="Chen H.Y."/>
            <person name="Chen S.E."/>
            <person name="Zhou L.G."/>
            <person name="Ni X.B."/>
            <person name="Tian J.H."/>
            <person name="Sheng Y."/>
            <person name="Liu T."/>
            <person name="Pan Y.S."/>
            <person name="Xia L.Y."/>
            <person name="Li J."/>
            <person name="Zhao F."/>
            <person name="Cao W.C."/>
        </authorList>
    </citation>
    <scope>NUCLEOTIDE SEQUENCE</scope>
    <source>
        <strain evidence="4">Rsan-2018</strain>
    </source>
</reference>
<keyword evidence="1" id="KW-0479">Metal-binding</keyword>
<protein>
    <recommendedName>
        <fullName evidence="3">CCHC-type domain-containing protein</fullName>
    </recommendedName>
</protein>
<feature type="region of interest" description="Disordered" evidence="2">
    <location>
        <begin position="351"/>
        <end position="455"/>
    </location>
</feature>
<accession>A0A9D4Q178</accession>
<sequence length="455" mass="49486">MDDEEEPLADVETFSRWVDNFSVSETVIGPRQRSARPSRHTALPREGSATTPDKSAMTGMIVEGEDLPPEQFTEEYGWKTASSKRSSAVAGRVNRHVSTSSQAGHCVSGAPSMKAGSYKLKNRIVRASRMPPMPKEHIKIVIRPRGGLNITKTGPTVIGRAIVEAAGLNSSETNEDVICPNYQQNIMVASTPERHNADKYSRIRLIQIGGKDFEVSAYETAPHSTCKGVIRNIDANDGPAVLESNIVNDRNPLALAVKRIKNTGTVIIAFDGLKVPNFVRYGPTLVRCFLYRKHMDVCYACGKLGHRADVCPSPEESICRGCGTPKPEESHQCSPKCGLCGGPHLTADKDCKQQGEDENGPTRKQANKFAARPATRNQRWKGALDPGDAPVPRIAPEPEAIQDLGANPELGDDPSPTGRSCALNRLEDLHTPGTKIVNGSQPGPIESEEERRESR</sequence>
<dbReference type="SUPFAM" id="SSF57756">
    <property type="entry name" value="Retrovirus zinc finger-like domains"/>
    <property type="match status" value="1"/>
</dbReference>
<evidence type="ECO:0000313" key="4">
    <source>
        <dbReference type="EMBL" id="KAH7962642.1"/>
    </source>
</evidence>
<comment type="caution">
    <text evidence="4">The sequence shown here is derived from an EMBL/GenBank/DDBJ whole genome shotgun (WGS) entry which is preliminary data.</text>
</comment>
<feature type="domain" description="CCHC-type" evidence="3">
    <location>
        <begin position="298"/>
        <end position="313"/>
    </location>
</feature>
<gene>
    <name evidence="4" type="ORF">HPB52_017288</name>
</gene>
<keyword evidence="1" id="KW-0863">Zinc-finger</keyword>
<evidence type="ECO:0000256" key="1">
    <source>
        <dbReference type="PROSITE-ProRule" id="PRU00047"/>
    </source>
</evidence>
<dbReference type="AlphaFoldDB" id="A0A9D4Q178"/>
<dbReference type="PROSITE" id="PS50158">
    <property type="entry name" value="ZF_CCHC"/>
    <property type="match status" value="1"/>
</dbReference>
<feature type="region of interest" description="Disordered" evidence="2">
    <location>
        <begin position="28"/>
        <end position="56"/>
    </location>
</feature>
<keyword evidence="5" id="KW-1185">Reference proteome</keyword>
<dbReference type="VEuPathDB" id="VectorBase:RSAN_028287"/>